<evidence type="ECO:0000313" key="3">
    <source>
        <dbReference type="Proteomes" id="UP000800200"/>
    </source>
</evidence>
<evidence type="ECO:0000313" key="2">
    <source>
        <dbReference type="EMBL" id="KAF2176571.1"/>
    </source>
</evidence>
<evidence type="ECO:0000256" key="1">
    <source>
        <dbReference type="SAM" id="MobiDB-lite"/>
    </source>
</evidence>
<organism evidence="2 3">
    <name type="scientific">Zopfia rhizophila CBS 207.26</name>
    <dbReference type="NCBI Taxonomy" id="1314779"/>
    <lineage>
        <taxon>Eukaryota</taxon>
        <taxon>Fungi</taxon>
        <taxon>Dikarya</taxon>
        <taxon>Ascomycota</taxon>
        <taxon>Pezizomycotina</taxon>
        <taxon>Dothideomycetes</taxon>
        <taxon>Dothideomycetes incertae sedis</taxon>
        <taxon>Zopfiaceae</taxon>
        <taxon>Zopfia</taxon>
    </lineage>
</organism>
<feature type="region of interest" description="Disordered" evidence="1">
    <location>
        <begin position="248"/>
        <end position="300"/>
    </location>
</feature>
<dbReference type="Proteomes" id="UP000800200">
    <property type="component" value="Unassembled WGS sequence"/>
</dbReference>
<gene>
    <name evidence="2" type="ORF">K469DRAFT_755592</name>
</gene>
<feature type="compositionally biased region" description="Basic and acidic residues" evidence="1">
    <location>
        <begin position="21"/>
        <end position="35"/>
    </location>
</feature>
<accession>A0A6A6DAT9</accession>
<proteinExistence type="predicted"/>
<feature type="compositionally biased region" description="Low complexity" evidence="1">
    <location>
        <begin position="282"/>
        <end position="300"/>
    </location>
</feature>
<dbReference type="EMBL" id="ML994705">
    <property type="protein sequence ID" value="KAF2176571.1"/>
    <property type="molecule type" value="Genomic_DNA"/>
</dbReference>
<reference evidence="2" key="1">
    <citation type="journal article" date="2020" name="Stud. Mycol.">
        <title>101 Dothideomycetes genomes: a test case for predicting lifestyles and emergence of pathogens.</title>
        <authorList>
            <person name="Haridas S."/>
            <person name="Albert R."/>
            <person name="Binder M."/>
            <person name="Bloem J."/>
            <person name="Labutti K."/>
            <person name="Salamov A."/>
            <person name="Andreopoulos B."/>
            <person name="Baker S."/>
            <person name="Barry K."/>
            <person name="Bills G."/>
            <person name="Bluhm B."/>
            <person name="Cannon C."/>
            <person name="Castanera R."/>
            <person name="Culley D."/>
            <person name="Daum C."/>
            <person name="Ezra D."/>
            <person name="Gonzalez J."/>
            <person name="Henrissat B."/>
            <person name="Kuo A."/>
            <person name="Liang C."/>
            <person name="Lipzen A."/>
            <person name="Lutzoni F."/>
            <person name="Magnuson J."/>
            <person name="Mondo S."/>
            <person name="Nolan M."/>
            <person name="Ohm R."/>
            <person name="Pangilinan J."/>
            <person name="Park H.-J."/>
            <person name="Ramirez L."/>
            <person name="Alfaro M."/>
            <person name="Sun H."/>
            <person name="Tritt A."/>
            <person name="Yoshinaga Y."/>
            <person name="Zwiers L.-H."/>
            <person name="Turgeon B."/>
            <person name="Goodwin S."/>
            <person name="Spatafora J."/>
            <person name="Crous P."/>
            <person name="Grigoriev I."/>
        </authorList>
    </citation>
    <scope>NUCLEOTIDE SEQUENCE</scope>
    <source>
        <strain evidence="2">CBS 207.26</strain>
    </source>
</reference>
<name>A0A6A6DAT9_9PEZI</name>
<protein>
    <submittedName>
        <fullName evidence="2">Uncharacterized protein</fullName>
    </submittedName>
</protein>
<sequence>MAPKRIARKPSQPTKSPASPRPDRVSRHRLSKQETRPYGTIYNELDLVTPKLRLLLASTSSSSQEQQSIDYVQLMLAKHVTPKLFHTLIDTYIPPSGNRQAARIIFINQPNEYGSKFVCPPDGKPGLAAYYLTRGYIVHVLSPYNPCTPHQELLHDRIRLQNQTTRSMSHRNDIPSKLEHREQSVVTQLLDYFGPAFIFTYQQVFGLNAPEYGPENVPVPIPPPLSFSLPIPGNSFGGVTMAGYESTECSSAAPPYSSPTDQHRKSMDAGEEFVPPTPAFSPPGSGDTSTYSSSSSPFTQSRYPDYVSSIGSPLTADCVNYGKHIDWTTLDREREKGFNWNMVQ</sequence>
<keyword evidence="3" id="KW-1185">Reference proteome</keyword>
<feature type="region of interest" description="Disordered" evidence="1">
    <location>
        <begin position="1"/>
        <end position="35"/>
    </location>
</feature>
<dbReference type="AlphaFoldDB" id="A0A6A6DAT9"/>